<evidence type="ECO:0000313" key="2">
    <source>
        <dbReference type="Proteomes" id="UP000203902"/>
    </source>
</evidence>
<evidence type="ECO:0000313" key="1">
    <source>
        <dbReference type="EMBL" id="AOV62026.1"/>
    </source>
</evidence>
<organism evidence="1 2">
    <name type="scientific">Synechococcus phage S-CAM7</name>
    <dbReference type="NCBI Taxonomy" id="1883368"/>
    <lineage>
        <taxon>Viruses</taxon>
        <taxon>Duplodnaviria</taxon>
        <taxon>Heunggongvirae</taxon>
        <taxon>Uroviricota</taxon>
        <taxon>Caudoviricetes</taxon>
        <taxon>Pantevenvirales</taxon>
        <taxon>Kyanoviridae</taxon>
        <taxon>Mazuvirus</taxon>
        <taxon>Mazuvirus scam7</taxon>
    </lineage>
</organism>
<accession>A0A1D8KTN5</accession>
<dbReference type="GeneID" id="30308156"/>
<gene>
    <name evidence="1" type="ORF">C490910_102</name>
</gene>
<dbReference type="EMBL" id="KU686212">
    <property type="protein sequence ID" value="AOV62026.1"/>
    <property type="molecule type" value="Genomic_DNA"/>
</dbReference>
<keyword evidence="2" id="KW-1185">Reference proteome</keyword>
<reference evidence="1 2" key="1">
    <citation type="journal article" date="2016" name="Virology">
        <title>The genomic content and context of auxiliary metabolic genes in marine cyanomyoviruses.</title>
        <authorList>
            <person name="Crummett L.T."/>
            <person name="Puxty R.J."/>
            <person name="Weihe C."/>
            <person name="Marston M.F."/>
            <person name="Martiny J.B."/>
        </authorList>
    </citation>
    <scope>NUCLEOTIDE SEQUENCE [LARGE SCALE GENOMIC DNA]</scope>
    <source>
        <strain evidence="1">0910CC49</strain>
    </source>
</reference>
<protein>
    <submittedName>
        <fullName evidence="1">Uncharacterized protein</fullName>
    </submittedName>
</protein>
<dbReference type="RefSeq" id="YP_009323035.1">
    <property type="nucleotide sequence ID" value="NC_031927.1"/>
</dbReference>
<proteinExistence type="predicted"/>
<sequence>MTTVEINYEIAKLREERQQLLNRANVIGDCIQELAQLRTKQQLASKREHDERFESSEDLFAEMFGG</sequence>
<dbReference type="KEGG" id="vg:30308156"/>
<dbReference type="Proteomes" id="UP000203902">
    <property type="component" value="Segment"/>
</dbReference>
<name>A0A1D8KTN5_9CAUD</name>